<evidence type="ECO:0000256" key="1">
    <source>
        <dbReference type="PROSITE-ProRule" id="PRU00023"/>
    </source>
</evidence>
<dbReference type="Pfam" id="PF12796">
    <property type="entry name" value="Ank_2"/>
    <property type="match status" value="1"/>
</dbReference>
<evidence type="ECO:0000313" key="2">
    <source>
        <dbReference type="EMBL" id="KAJ4955809.1"/>
    </source>
</evidence>
<feature type="repeat" description="ANK" evidence="1">
    <location>
        <begin position="100"/>
        <end position="132"/>
    </location>
</feature>
<dbReference type="Gene3D" id="1.25.40.20">
    <property type="entry name" value="Ankyrin repeat-containing domain"/>
    <property type="match status" value="2"/>
</dbReference>
<dbReference type="OrthoDB" id="674805at2759"/>
<dbReference type="Pfam" id="PF00023">
    <property type="entry name" value="Ank"/>
    <property type="match status" value="1"/>
</dbReference>
<evidence type="ECO:0000313" key="3">
    <source>
        <dbReference type="Proteomes" id="UP001141806"/>
    </source>
</evidence>
<accession>A0A9Q0H270</accession>
<sequence length="276" mass="30989">MTTLLHQRLSHAAKAGDIYDLYAVLEQDSSVLEVIDKKPFTNTPLHIAVTAGQTCFVEEITNLKPCFVRKLNESEYSPMHLAAANGHVEIVKQLLKSTILKETALHLAIKHGQLEIVEALLRWIAELKMESLLSRTHQKGNTVLHLATTLRQHQIVKMLCSGYKFKRAAKVNARNNSGLTALDLDESLRHPNETLDVQNISNILHNAGSMRACDMKTNKLPSSPTKQPLLAFHHHQRLLQYLNFRVHEDISLDIRNALLVILVLIAAVTFKVGIDL</sequence>
<name>A0A9Q0H270_9MAGN</name>
<protein>
    <submittedName>
        <fullName evidence="2">Uncharacterized protein</fullName>
    </submittedName>
</protein>
<gene>
    <name evidence="2" type="ORF">NE237_012592</name>
</gene>
<dbReference type="InterPro" id="IPR036770">
    <property type="entry name" value="Ankyrin_rpt-contain_sf"/>
</dbReference>
<comment type="caution">
    <text evidence="2">The sequence shown here is derived from an EMBL/GenBank/DDBJ whole genome shotgun (WGS) entry which is preliminary data.</text>
</comment>
<dbReference type="Proteomes" id="UP001141806">
    <property type="component" value="Unassembled WGS sequence"/>
</dbReference>
<dbReference type="AlphaFoldDB" id="A0A9Q0H270"/>
<dbReference type="InterPro" id="IPR002110">
    <property type="entry name" value="Ankyrin_rpt"/>
</dbReference>
<dbReference type="SMART" id="SM00248">
    <property type="entry name" value="ANK"/>
    <property type="match status" value="4"/>
</dbReference>
<keyword evidence="3" id="KW-1185">Reference proteome</keyword>
<dbReference type="PANTHER" id="PTHR24128:SF61">
    <property type="entry name" value="ANKYRIN REPEAT-CONTAINING PROTEIN BDA1-LIKE"/>
    <property type="match status" value="1"/>
</dbReference>
<dbReference type="PANTHER" id="PTHR24128">
    <property type="entry name" value="HOMEOBOX PROTEIN WARIAI"/>
    <property type="match status" value="1"/>
</dbReference>
<organism evidence="2 3">
    <name type="scientific">Protea cynaroides</name>
    <dbReference type="NCBI Taxonomy" id="273540"/>
    <lineage>
        <taxon>Eukaryota</taxon>
        <taxon>Viridiplantae</taxon>
        <taxon>Streptophyta</taxon>
        <taxon>Embryophyta</taxon>
        <taxon>Tracheophyta</taxon>
        <taxon>Spermatophyta</taxon>
        <taxon>Magnoliopsida</taxon>
        <taxon>Proteales</taxon>
        <taxon>Proteaceae</taxon>
        <taxon>Protea</taxon>
    </lineage>
</organism>
<dbReference type="PROSITE" id="PS50297">
    <property type="entry name" value="ANK_REP_REGION"/>
    <property type="match status" value="2"/>
</dbReference>
<dbReference type="PROSITE" id="PS50088">
    <property type="entry name" value="ANK_REPEAT"/>
    <property type="match status" value="2"/>
</dbReference>
<reference evidence="2" key="1">
    <citation type="journal article" date="2023" name="Plant J.">
        <title>The genome of the king protea, Protea cynaroides.</title>
        <authorList>
            <person name="Chang J."/>
            <person name="Duong T.A."/>
            <person name="Schoeman C."/>
            <person name="Ma X."/>
            <person name="Roodt D."/>
            <person name="Barker N."/>
            <person name="Li Z."/>
            <person name="Van de Peer Y."/>
            <person name="Mizrachi E."/>
        </authorList>
    </citation>
    <scope>NUCLEOTIDE SEQUENCE</scope>
    <source>
        <tissue evidence="2">Young leaves</tissue>
    </source>
</reference>
<dbReference type="EMBL" id="JAMYWD010000011">
    <property type="protein sequence ID" value="KAJ4955809.1"/>
    <property type="molecule type" value="Genomic_DNA"/>
</dbReference>
<feature type="repeat" description="ANK" evidence="1">
    <location>
        <begin position="74"/>
        <end position="96"/>
    </location>
</feature>
<dbReference type="SUPFAM" id="SSF48403">
    <property type="entry name" value="Ankyrin repeat"/>
    <property type="match status" value="1"/>
</dbReference>
<keyword evidence="1" id="KW-0040">ANK repeat</keyword>
<proteinExistence type="predicted"/>